<evidence type="ECO:0000313" key="3">
    <source>
        <dbReference type="Proteomes" id="UP000521922"/>
    </source>
</evidence>
<reference evidence="2 3" key="1">
    <citation type="submission" date="2020-07" db="EMBL/GenBank/DDBJ databases">
        <title>Sequencing the genomes of 1000 actinobacteria strains.</title>
        <authorList>
            <person name="Klenk H.-P."/>
        </authorList>
    </citation>
    <scope>NUCLEOTIDE SEQUENCE [LARGE SCALE GENOMIC DNA]</scope>
    <source>
        <strain evidence="2 3">DSM 7487</strain>
    </source>
</reference>
<organism evidence="2 3">
    <name type="scientific">Kineococcus aurantiacus</name>
    <dbReference type="NCBI Taxonomy" id="37633"/>
    <lineage>
        <taxon>Bacteria</taxon>
        <taxon>Bacillati</taxon>
        <taxon>Actinomycetota</taxon>
        <taxon>Actinomycetes</taxon>
        <taxon>Kineosporiales</taxon>
        <taxon>Kineosporiaceae</taxon>
        <taxon>Kineococcus</taxon>
    </lineage>
</organism>
<keyword evidence="3" id="KW-1185">Reference proteome</keyword>
<keyword evidence="1" id="KW-0732">Signal</keyword>
<sequence length="240" mass="24890">MPRSRLLRLLVTLAALAVIAVAADLGARAWATARVATELRTRYDLPQDPRVTVAGGSFLWQVARGRFEDVTVTVGQLPAGSLALHDVRVRVPEVDVPPTVLLGRAGTVDLAGGTLRAQVPFADLARQVSVAGLDVRLARDGDAVRAATTVRVLTAGLELAVTARPVLDGAAVRLEPVSAQLAGATVPLSRARRLLELAGVDDLSVPLEGVPAQVRLSGLRVTDTGLAVEGALAPGPVDVP</sequence>
<dbReference type="AlphaFoldDB" id="A0A7Y9AUN0"/>
<name>A0A7Y9AUN0_9ACTN</name>
<evidence type="ECO:0008006" key="4">
    <source>
        <dbReference type="Google" id="ProtNLM"/>
    </source>
</evidence>
<comment type="caution">
    <text evidence="2">The sequence shown here is derived from an EMBL/GenBank/DDBJ whole genome shotgun (WGS) entry which is preliminary data.</text>
</comment>
<proteinExistence type="predicted"/>
<dbReference type="Pfam" id="PF11209">
    <property type="entry name" value="LmeA"/>
    <property type="match status" value="1"/>
</dbReference>
<evidence type="ECO:0000256" key="1">
    <source>
        <dbReference type="SAM" id="SignalP"/>
    </source>
</evidence>
<feature type="chain" id="PRO_5030956314" description="DUF2993 domain-containing protein" evidence="1">
    <location>
        <begin position="23"/>
        <end position="240"/>
    </location>
</feature>
<protein>
    <recommendedName>
        <fullName evidence="4">DUF2993 domain-containing protein</fullName>
    </recommendedName>
</protein>
<gene>
    <name evidence="2" type="ORF">BJ968_001268</name>
</gene>
<feature type="signal peptide" evidence="1">
    <location>
        <begin position="1"/>
        <end position="22"/>
    </location>
</feature>
<evidence type="ECO:0000313" key="2">
    <source>
        <dbReference type="EMBL" id="NYD21728.1"/>
    </source>
</evidence>
<dbReference type="InterPro" id="IPR021373">
    <property type="entry name" value="DUF2993"/>
</dbReference>
<dbReference type="EMBL" id="JACCBB010000001">
    <property type="protein sequence ID" value="NYD21728.1"/>
    <property type="molecule type" value="Genomic_DNA"/>
</dbReference>
<dbReference type="Proteomes" id="UP000521922">
    <property type="component" value="Unassembled WGS sequence"/>
</dbReference>
<accession>A0A7Y9AUN0</accession>
<dbReference type="RefSeq" id="WP_179750228.1">
    <property type="nucleotide sequence ID" value="NZ_BAAAGN010000005.1"/>
</dbReference>